<dbReference type="InterPro" id="IPR029044">
    <property type="entry name" value="Nucleotide-diphossugar_trans"/>
</dbReference>
<dbReference type="Pfam" id="PF13847">
    <property type="entry name" value="Methyltransf_31"/>
    <property type="match status" value="1"/>
</dbReference>
<evidence type="ECO:0000256" key="2">
    <source>
        <dbReference type="ARBA" id="ARBA00006739"/>
    </source>
</evidence>
<name>A0AAP9RG91_CLOBU</name>
<keyword evidence="4" id="KW-0808">Transferase</keyword>
<feature type="domain" description="Methyltransferase" evidence="7">
    <location>
        <begin position="527"/>
        <end position="648"/>
    </location>
</feature>
<keyword evidence="3" id="KW-0328">Glycosyltransferase</keyword>
<dbReference type="SMART" id="SM00028">
    <property type="entry name" value="TPR"/>
    <property type="match status" value="1"/>
</dbReference>
<dbReference type="PROSITE" id="PS50005">
    <property type="entry name" value="TPR"/>
    <property type="match status" value="1"/>
</dbReference>
<dbReference type="Gene3D" id="3.90.550.10">
    <property type="entry name" value="Spore Coat Polysaccharide Biosynthesis Protein SpsA, Chain A"/>
    <property type="match status" value="2"/>
</dbReference>
<dbReference type="Pfam" id="PF00535">
    <property type="entry name" value="Glycos_transf_2"/>
    <property type="match status" value="2"/>
</dbReference>
<dbReference type="SUPFAM" id="SSF53448">
    <property type="entry name" value="Nucleotide-diphospho-sugar transferases"/>
    <property type="match status" value="2"/>
</dbReference>
<dbReference type="CDD" id="cd04186">
    <property type="entry name" value="GT_2_like_c"/>
    <property type="match status" value="1"/>
</dbReference>
<dbReference type="CDD" id="cd04647">
    <property type="entry name" value="LbH_MAT_like"/>
    <property type="match status" value="1"/>
</dbReference>
<dbReference type="CDD" id="cd02440">
    <property type="entry name" value="AdoMet_MTases"/>
    <property type="match status" value="2"/>
</dbReference>
<dbReference type="SUPFAM" id="SSF51161">
    <property type="entry name" value="Trimeric LpxA-like enzymes"/>
    <property type="match status" value="1"/>
</dbReference>
<dbReference type="InterPro" id="IPR025714">
    <property type="entry name" value="Methyltranfer_dom"/>
</dbReference>
<dbReference type="SUPFAM" id="SSF53335">
    <property type="entry name" value="S-adenosyl-L-methionine-dependent methyltransferases"/>
    <property type="match status" value="2"/>
</dbReference>
<evidence type="ECO:0000313" key="8">
    <source>
        <dbReference type="EMBL" id="QMW92125.1"/>
    </source>
</evidence>
<dbReference type="PANTHER" id="PTHR43179">
    <property type="entry name" value="RHAMNOSYLTRANSFERASE WBBL"/>
    <property type="match status" value="1"/>
</dbReference>
<dbReference type="InterPro" id="IPR011990">
    <property type="entry name" value="TPR-like_helical_dom_sf"/>
</dbReference>
<feature type="domain" description="Glycosyltransferase 2-like" evidence="6">
    <location>
        <begin position="129"/>
        <end position="297"/>
    </location>
</feature>
<evidence type="ECO:0000256" key="5">
    <source>
        <dbReference type="PROSITE-ProRule" id="PRU00339"/>
    </source>
</evidence>
<dbReference type="CDD" id="cd00761">
    <property type="entry name" value="Glyco_tranf_GTA_type"/>
    <property type="match status" value="1"/>
</dbReference>
<dbReference type="EMBL" id="CP040626">
    <property type="protein sequence ID" value="QMW92125.1"/>
    <property type="molecule type" value="Genomic_DNA"/>
</dbReference>
<dbReference type="InterPro" id="IPR029063">
    <property type="entry name" value="SAM-dependent_MTases_sf"/>
</dbReference>
<dbReference type="GeneID" id="92945387"/>
<evidence type="ECO:0000256" key="1">
    <source>
        <dbReference type="ARBA" id="ARBA00004776"/>
    </source>
</evidence>
<dbReference type="GO" id="GO:0016757">
    <property type="term" value="F:glycosyltransferase activity"/>
    <property type="evidence" value="ECO:0007669"/>
    <property type="project" value="UniProtKB-KW"/>
</dbReference>
<sequence>MDKEMIKQEIQRNIEEGLFDIAEDYIKQYRNIFGFDDEIASMEAIINIYSENYEDAMDIVRQGLKYNIYSSDLYYTMGNLYEINKKYENAYLCYEQALKFTEKEDVSKIIIENLNRLKEEENIKIHNYSIVILTYNQLEYTKVCIDSIRKYNSADNCEIIIVDNYSTDGTVEWLKDQGDIKYILNNENRGFPAGCNQGIELSQKDNDIFLLNNDTVIMPNSIFNLRMGLYSDENIGATGAISNSVSYYQQISQQYEDFNGYMTFAMSNNITNNKAYDQRVKLVGFAMLIKRNVLDKVGLLDERFTPGNYEDDDLSLRIIVEGYKLLLCKDSYIHHFGSVSFRENADKYNKLLKINSKKFMDKWGNTSENIFGLRYELVDKIDKSRLNLNEQTKILDLGCGIGGTLIAIKELLPNAKLYGVEEDKKIVDIVNKSKIEVKIANTEDMDFSNLIFDIILISKNNMNKYIEYLKQNINCNSQIIMENELKNQENIHFTGERLVINDFVRENYSDVMEEHLSRYKLASRYVKDKIVVDAACGSGYGSVILSNAGAKSIKGFDISKEAVCSARDNYRNYKNIEFEIGDVTKLNLSDNSTEVFVSFETIEHIQCGEELIREASRVLKDNGIFIVSTPNRNATNPGLMREERPQNKYHLFEYSPLEFIGNLSCEFDLIELYGQTVNENIEFAKNKYMRQIFGEKGLDYSDINNIKDYECRLINEFKNFEPMYLVAVCKKKTRDNTSYRKEEIKGNNYISDGEVEIYSLPNNSYLGEGFNINNTNAINIGSNVLIKDGCWLNDCFKSKEEKLKIIIKDGCQIGSRFSVSVSNRCIIEKNVIIGPNVYIADCEHNYKNVGMPIMNQGITSLKNEVVIGENSWIGINATIIGNVRIGKGCVVGANSYVTRSIPDYSVVGGSPAKILKMYDTVTQEWIRVRNKYDVERIINNRKKQPLISISIPTFNRGKELEKCLHSIFKQIGNDGLFEVLISNNNSEDNTEEIVKKYELLYDNITYNKNIDNIGGDNNIALVTKKAKGKYIMLHGDDDYFKDDTIYKLVNIINNNQEKSLFFINVLSCDNKVEDCDGINEFLKKTSINSGFISSIIMKRQEYEKVKEPFKFIDSGFNQIYLQYMILLKNPKCLIINSPIFTYEGNKPQGYNFGKVFIKNYLDILNYIKDYGLNEEVIKEEKLKIIQSTILPWYKNIIENKIDIDISGFYQYFYEYYKDESYFEQVSNIIEEIKRKSEL</sequence>
<evidence type="ECO:0000256" key="3">
    <source>
        <dbReference type="ARBA" id="ARBA00022676"/>
    </source>
</evidence>
<dbReference type="PANTHER" id="PTHR43179:SF12">
    <property type="entry name" value="GALACTOFURANOSYLTRANSFERASE GLFT2"/>
    <property type="match status" value="1"/>
</dbReference>
<dbReference type="InterPro" id="IPR001451">
    <property type="entry name" value="Hexapep"/>
</dbReference>
<evidence type="ECO:0000259" key="6">
    <source>
        <dbReference type="Pfam" id="PF00535"/>
    </source>
</evidence>
<gene>
    <name evidence="8" type="ORF">FF104_14400</name>
</gene>
<dbReference type="Gene3D" id="2.160.10.10">
    <property type="entry name" value="Hexapeptide repeat proteins"/>
    <property type="match status" value="1"/>
</dbReference>
<dbReference type="SUPFAM" id="SSF48452">
    <property type="entry name" value="TPR-like"/>
    <property type="match status" value="1"/>
</dbReference>
<reference evidence="8 9" key="1">
    <citation type="submission" date="2019-05" db="EMBL/GenBank/DDBJ databases">
        <authorList>
            <person name="Schori C."/>
            <person name="Ahrens C."/>
        </authorList>
    </citation>
    <scope>NUCLEOTIDE SEQUENCE [LARGE SCALE GENOMIC DNA]</scope>
    <source>
        <strain evidence="8 9">DSM 10702</strain>
    </source>
</reference>
<feature type="repeat" description="TPR" evidence="5">
    <location>
        <begin position="71"/>
        <end position="104"/>
    </location>
</feature>
<dbReference type="InterPro" id="IPR001173">
    <property type="entry name" value="Glyco_trans_2-like"/>
</dbReference>
<accession>A0AAP9RG91</accession>
<comment type="pathway">
    <text evidence="1">Cell wall biogenesis; cell wall polysaccharide biosynthesis.</text>
</comment>
<evidence type="ECO:0000259" key="7">
    <source>
        <dbReference type="Pfam" id="PF13847"/>
    </source>
</evidence>
<feature type="domain" description="Glycosyltransferase 2-like" evidence="6">
    <location>
        <begin position="948"/>
        <end position="1058"/>
    </location>
</feature>
<dbReference type="RefSeq" id="WP_051119277.1">
    <property type="nucleotide sequence ID" value="NZ_AP019716.1"/>
</dbReference>
<keyword evidence="5" id="KW-0802">TPR repeat</keyword>
<protein>
    <submittedName>
        <fullName evidence="8">Glycosyltransferase</fullName>
    </submittedName>
</protein>
<organism evidence="8 9">
    <name type="scientific">Clostridium butyricum</name>
    <dbReference type="NCBI Taxonomy" id="1492"/>
    <lineage>
        <taxon>Bacteria</taxon>
        <taxon>Bacillati</taxon>
        <taxon>Bacillota</taxon>
        <taxon>Clostridia</taxon>
        <taxon>Eubacteriales</taxon>
        <taxon>Clostridiaceae</taxon>
        <taxon>Clostridium</taxon>
    </lineage>
</organism>
<dbReference type="Proteomes" id="UP000515243">
    <property type="component" value="Chromosome 1"/>
</dbReference>
<dbReference type="Gene3D" id="1.25.40.1040">
    <property type="match status" value="1"/>
</dbReference>
<proteinExistence type="inferred from homology"/>
<dbReference type="Pfam" id="PF00132">
    <property type="entry name" value="Hexapep"/>
    <property type="match status" value="1"/>
</dbReference>
<evidence type="ECO:0000313" key="9">
    <source>
        <dbReference type="Proteomes" id="UP000515243"/>
    </source>
</evidence>
<dbReference type="InterPro" id="IPR019734">
    <property type="entry name" value="TPR_rpt"/>
</dbReference>
<dbReference type="AlphaFoldDB" id="A0AAP9RG91"/>
<comment type="similarity">
    <text evidence="2">Belongs to the glycosyltransferase 2 family.</text>
</comment>
<evidence type="ECO:0000256" key="4">
    <source>
        <dbReference type="ARBA" id="ARBA00022679"/>
    </source>
</evidence>
<dbReference type="InterPro" id="IPR011004">
    <property type="entry name" value="Trimer_LpxA-like_sf"/>
</dbReference>
<dbReference type="Gene3D" id="3.40.50.150">
    <property type="entry name" value="Vaccinia Virus protein VP39"/>
    <property type="match status" value="2"/>
</dbReference>